<protein>
    <recommendedName>
        <fullName evidence="3">RiboL-PSP-HEPN domain-containing protein</fullName>
    </recommendedName>
</protein>
<dbReference type="RefSeq" id="WP_214505600.1">
    <property type="nucleotide sequence ID" value="NZ_JAHEPS010000001.1"/>
</dbReference>
<evidence type="ECO:0000313" key="1">
    <source>
        <dbReference type="EMBL" id="MBT1443414.1"/>
    </source>
</evidence>
<evidence type="ECO:0008006" key="3">
    <source>
        <dbReference type="Google" id="ProtNLM"/>
    </source>
</evidence>
<keyword evidence="2" id="KW-1185">Reference proteome</keyword>
<accession>A0ABS5UZ14</accession>
<name>A0ABS5UZ14_9GAMM</name>
<reference evidence="1 2" key="1">
    <citation type="submission" date="2021-05" db="EMBL/GenBank/DDBJ databases">
        <title>Shewanella sp. JM162201.</title>
        <authorList>
            <person name="Xu S."/>
            <person name="Li A."/>
        </authorList>
    </citation>
    <scope>NUCLEOTIDE SEQUENCE [LARGE SCALE GENOMIC DNA]</scope>
    <source>
        <strain evidence="1 2">JM162201</strain>
    </source>
</reference>
<evidence type="ECO:0000313" key="2">
    <source>
        <dbReference type="Proteomes" id="UP001195903"/>
    </source>
</evidence>
<dbReference type="Proteomes" id="UP001195903">
    <property type="component" value="Unassembled WGS sequence"/>
</dbReference>
<dbReference type="EMBL" id="JAHEPS010000001">
    <property type="protein sequence ID" value="MBT1443414.1"/>
    <property type="molecule type" value="Genomic_DNA"/>
</dbReference>
<proteinExistence type="predicted"/>
<organism evidence="1 2">
    <name type="scientific">Shewanella jiangmenensis</name>
    <dbReference type="NCBI Taxonomy" id="2837387"/>
    <lineage>
        <taxon>Bacteria</taxon>
        <taxon>Pseudomonadati</taxon>
        <taxon>Pseudomonadota</taxon>
        <taxon>Gammaproteobacteria</taxon>
        <taxon>Alteromonadales</taxon>
        <taxon>Shewanellaceae</taxon>
        <taxon>Shewanella</taxon>
    </lineage>
</organism>
<gene>
    <name evidence="1" type="ORF">KJI95_02605</name>
</gene>
<sequence length="188" mass="21318">MNIDHEQVVKRVIELSGGKDKLNEEMDSKLAKINEKWNQDVDAIGRILRAHLFVEHFITECLVSFNPALGNIKEARLTFSQKLTLIEGYSEETKELARGIKRLNKIRNQLAHNLSGTVTDQDKESLLSVMSFSTLRDELAKPEMPSDDNLVVLEDFAKHVGARLSSLADPNSLARRFERVFNELANKT</sequence>
<comment type="caution">
    <text evidence="1">The sequence shown here is derived from an EMBL/GenBank/DDBJ whole genome shotgun (WGS) entry which is preliminary data.</text>
</comment>